<evidence type="ECO:0000313" key="1">
    <source>
        <dbReference type="EMBL" id="KAJ3743731.1"/>
    </source>
</evidence>
<dbReference type="SUPFAM" id="SSF48576">
    <property type="entry name" value="Terpenoid synthases"/>
    <property type="match status" value="1"/>
</dbReference>
<gene>
    <name evidence="1" type="ORF">DFH05DRAFT_1400299</name>
</gene>
<reference evidence="1 2" key="1">
    <citation type="journal article" date="2023" name="Proc. Natl. Acad. Sci. U.S.A.">
        <title>A global phylogenomic analysis of the shiitake genus Lentinula.</title>
        <authorList>
            <person name="Sierra-Patev S."/>
            <person name="Min B."/>
            <person name="Naranjo-Ortiz M."/>
            <person name="Looney B."/>
            <person name="Konkel Z."/>
            <person name="Slot J.C."/>
            <person name="Sakamoto Y."/>
            <person name="Steenwyk J.L."/>
            <person name="Rokas A."/>
            <person name="Carro J."/>
            <person name="Camarero S."/>
            <person name="Ferreira P."/>
            <person name="Molpeceres G."/>
            <person name="Ruiz-Duenas F.J."/>
            <person name="Serrano A."/>
            <person name="Henrissat B."/>
            <person name="Drula E."/>
            <person name="Hughes K.W."/>
            <person name="Mata J.L."/>
            <person name="Ishikawa N.K."/>
            <person name="Vargas-Isla R."/>
            <person name="Ushijima S."/>
            <person name="Smith C.A."/>
            <person name="Donoghue J."/>
            <person name="Ahrendt S."/>
            <person name="Andreopoulos W."/>
            <person name="He G."/>
            <person name="LaButti K."/>
            <person name="Lipzen A."/>
            <person name="Ng V."/>
            <person name="Riley R."/>
            <person name="Sandor L."/>
            <person name="Barry K."/>
            <person name="Martinez A.T."/>
            <person name="Xiao Y."/>
            <person name="Gibbons J.G."/>
            <person name="Terashima K."/>
            <person name="Grigoriev I.V."/>
            <person name="Hibbett D."/>
        </authorList>
    </citation>
    <scope>NUCLEOTIDE SEQUENCE [LARGE SCALE GENOMIC DNA]</scope>
    <source>
        <strain evidence="1 2">TFB7810</strain>
    </source>
</reference>
<comment type="caution">
    <text evidence="1">The sequence shown here is derived from an EMBL/GenBank/DDBJ whole genome shotgun (WGS) entry which is preliminary data.</text>
</comment>
<accession>A0A9W8TWU0</accession>
<dbReference type="EMBL" id="JANVFU010000008">
    <property type="protein sequence ID" value="KAJ3743731.1"/>
    <property type="molecule type" value="Genomic_DNA"/>
</dbReference>
<dbReference type="Proteomes" id="UP001142393">
    <property type="component" value="Unassembled WGS sequence"/>
</dbReference>
<dbReference type="Pfam" id="PF19086">
    <property type="entry name" value="Terpene_syn_C_2"/>
    <property type="match status" value="1"/>
</dbReference>
<evidence type="ECO:0000313" key="2">
    <source>
        <dbReference type="Proteomes" id="UP001142393"/>
    </source>
</evidence>
<sequence>MAPFTSHSVDDARISSYFSSLPVRSCEPDALPTIQQALNDTVYSCTTPGSKERKKAEYRHTNPAGNLFGLSFALSEVDRLAYVVKFIEFLCIVDDVMEDLPFGEACIEHAILRQALYDCYDNDQYGGRAVGLMKSFLRELRIELTGFDDPSTPLLLKTLDTSLRDRDSDDSEFMTLAEYIPYRKTNFDYDFVCQLLRWGMNIPPAVQDDPLARAYDKSIGVIVGLTNDYFSWAMERQETTDRIRNAVAVLMKEHSISETQAQIMLKEVIVNEEKKAKKLRDNIMNQSKADEELKRYVTGMELFAAGYSFWCATCPRYHRPQVC</sequence>
<dbReference type="AlphaFoldDB" id="A0A9W8TWU0"/>
<keyword evidence="2" id="KW-1185">Reference proteome</keyword>
<dbReference type="InterPro" id="IPR008949">
    <property type="entry name" value="Isoprenoid_synthase_dom_sf"/>
</dbReference>
<name>A0A9W8TWU0_9AGAR</name>
<protein>
    <submittedName>
        <fullName evidence="1">Isoprenoid synthase domain-containing protein</fullName>
    </submittedName>
</protein>
<organism evidence="1 2">
    <name type="scientific">Lentinula detonsa</name>
    <dbReference type="NCBI Taxonomy" id="2804962"/>
    <lineage>
        <taxon>Eukaryota</taxon>
        <taxon>Fungi</taxon>
        <taxon>Dikarya</taxon>
        <taxon>Basidiomycota</taxon>
        <taxon>Agaricomycotina</taxon>
        <taxon>Agaricomycetes</taxon>
        <taxon>Agaricomycetidae</taxon>
        <taxon>Agaricales</taxon>
        <taxon>Marasmiineae</taxon>
        <taxon>Omphalotaceae</taxon>
        <taxon>Lentinula</taxon>
    </lineage>
</organism>
<dbReference type="Gene3D" id="1.10.600.10">
    <property type="entry name" value="Farnesyl Diphosphate Synthase"/>
    <property type="match status" value="1"/>
</dbReference>
<proteinExistence type="predicted"/>